<dbReference type="Proteomes" id="UP000324595">
    <property type="component" value="Unassembled WGS sequence"/>
</dbReference>
<dbReference type="PROSITE" id="PS51257">
    <property type="entry name" value="PROKAR_LIPOPROTEIN"/>
    <property type="match status" value="1"/>
</dbReference>
<evidence type="ECO:0000259" key="3">
    <source>
        <dbReference type="Pfam" id="PF00080"/>
    </source>
</evidence>
<dbReference type="Gene3D" id="2.60.40.200">
    <property type="entry name" value="Superoxide dismutase, copper/zinc binding domain"/>
    <property type="match status" value="1"/>
</dbReference>
<gene>
    <name evidence="4" type="ORF">LX73_2533</name>
</gene>
<feature type="signal peptide" evidence="2">
    <location>
        <begin position="1"/>
        <end position="22"/>
    </location>
</feature>
<dbReference type="InterPro" id="IPR001424">
    <property type="entry name" value="SOD_Cu_Zn_dom"/>
</dbReference>
<dbReference type="EMBL" id="VNHY01000005">
    <property type="protein sequence ID" value="TYP91707.1"/>
    <property type="molecule type" value="Genomic_DNA"/>
</dbReference>
<dbReference type="InterPro" id="IPR036423">
    <property type="entry name" value="SOD-like_Cu/Zn_dom_sf"/>
</dbReference>
<organism evidence="4 5">
    <name type="scientific">Fodinibius salinus</name>
    <dbReference type="NCBI Taxonomy" id="860790"/>
    <lineage>
        <taxon>Bacteria</taxon>
        <taxon>Pseudomonadati</taxon>
        <taxon>Balneolota</taxon>
        <taxon>Balneolia</taxon>
        <taxon>Balneolales</taxon>
        <taxon>Balneolaceae</taxon>
        <taxon>Fodinibius</taxon>
    </lineage>
</organism>
<feature type="domain" description="Superoxide dismutase copper/zinc binding" evidence="3">
    <location>
        <begin position="58"/>
        <end position="186"/>
    </location>
</feature>
<proteinExistence type="inferred from homology"/>
<dbReference type="InterPro" id="IPR024134">
    <property type="entry name" value="SOD_Cu/Zn_/chaperone"/>
</dbReference>
<dbReference type="CDD" id="cd00305">
    <property type="entry name" value="Cu-Zn_Superoxide_Dismutase"/>
    <property type="match status" value="1"/>
</dbReference>
<dbReference type="AlphaFoldDB" id="A0A5D3YJ90"/>
<comment type="similarity">
    <text evidence="1">Belongs to the Cu-Zn superoxide dismutase family.</text>
</comment>
<reference evidence="4 5" key="1">
    <citation type="submission" date="2019-07" db="EMBL/GenBank/DDBJ databases">
        <title>Genomic Encyclopedia of Archaeal and Bacterial Type Strains, Phase II (KMG-II): from individual species to whole genera.</title>
        <authorList>
            <person name="Goeker M."/>
        </authorList>
    </citation>
    <scope>NUCLEOTIDE SEQUENCE [LARGE SCALE GENOMIC DNA]</scope>
    <source>
        <strain evidence="4 5">DSM 21935</strain>
    </source>
</reference>
<dbReference type="PANTHER" id="PTHR10003">
    <property type="entry name" value="SUPEROXIDE DISMUTASE CU-ZN -RELATED"/>
    <property type="match status" value="1"/>
</dbReference>
<dbReference type="GO" id="GO:0005507">
    <property type="term" value="F:copper ion binding"/>
    <property type="evidence" value="ECO:0007669"/>
    <property type="project" value="InterPro"/>
</dbReference>
<evidence type="ECO:0000256" key="2">
    <source>
        <dbReference type="SAM" id="SignalP"/>
    </source>
</evidence>
<accession>A0A5D3YJ90</accession>
<dbReference type="PRINTS" id="PR00068">
    <property type="entry name" value="CUZNDISMTASE"/>
</dbReference>
<dbReference type="GO" id="GO:0006801">
    <property type="term" value="P:superoxide metabolic process"/>
    <property type="evidence" value="ECO:0007669"/>
    <property type="project" value="InterPro"/>
</dbReference>
<comment type="caution">
    <text evidence="4">The sequence shown here is derived from an EMBL/GenBank/DDBJ whole genome shotgun (WGS) entry which is preliminary data.</text>
</comment>
<dbReference type="PROSITE" id="PS00087">
    <property type="entry name" value="SOD_CU_ZN_1"/>
    <property type="match status" value="1"/>
</dbReference>
<dbReference type="SUPFAM" id="SSF49329">
    <property type="entry name" value="Cu,Zn superoxide dismutase-like"/>
    <property type="match status" value="1"/>
</dbReference>
<dbReference type="InterPro" id="IPR018152">
    <property type="entry name" value="SOD_Cu/Zn_BS"/>
</dbReference>
<evidence type="ECO:0000313" key="5">
    <source>
        <dbReference type="Proteomes" id="UP000324595"/>
    </source>
</evidence>
<keyword evidence="5" id="KW-1185">Reference proteome</keyword>
<dbReference type="Pfam" id="PF00080">
    <property type="entry name" value="Sod_Cu"/>
    <property type="match status" value="1"/>
</dbReference>
<name>A0A5D3YJ90_9BACT</name>
<evidence type="ECO:0000313" key="4">
    <source>
        <dbReference type="EMBL" id="TYP91707.1"/>
    </source>
</evidence>
<feature type="chain" id="PRO_5022991597" evidence="2">
    <location>
        <begin position="23"/>
        <end position="201"/>
    </location>
</feature>
<keyword evidence="2" id="KW-0732">Signal</keyword>
<evidence type="ECO:0000256" key="1">
    <source>
        <dbReference type="ARBA" id="ARBA00010457"/>
    </source>
</evidence>
<protein>
    <submittedName>
        <fullName evidence="4">Superoxide dismutase, Cu-Zn family</fullName>
    </submittedName>
</protein>
<sequence length="201" mass="20776">MTILKRCSLGILLITFAVSCVQQESNKQQMEKDKTKAEMSTDYSKAVAVVHPTKGNDVSGSVTFTKTDDGVRVQGNLEGLTPGMHGFHIHQYGDCSASDGTSAGGHYNPAGNKHGAPTDSVRHMGDMGNIEADADGNASIDFVDNTLSLNGSNSIIGHGVILHGGQDDLTSQPSGAAGPRKACGVVGIAKAEMMDDSGNGS</sequence>